<name>A0A483R2L3_KLEPN</name>
<evidence type="ECO:0000256" key="1">
    <source>
        <dbReference type="SAM" id="Phobius"/>
    </source>
</evidence>
<dbReference type="InterPro" id="IPR022266">
    <property type="entry name" value="DtrJ-like"/>
</dbReference>
<feature type="transmembrane region" description="Helical" evidence="1">
    <location>
        <begin position="177"/>
        <end position="198"/>
    </location>
</feature>
<protein>
    <submittedName>
        <fullName evidence="4">Integrating conjugative element membrane protein, PFL_4697 family</fullName>
    </submittedName>
    <submittedName>
        <fullName evidence="2">TIGR03747 family integrating conjugative element membrane protein</fullName>
    </submittedName>
</protein>
<dbReference type="EMBL" id="SDDE01000091">
    <property type="protein sequence ID" value="TCY30020.1"/>
    <property type="molecule type" value="Genomic_DNA"/>
</dbReference>
<reference evidence="4" key="2">
    <citation type="submission" date="2019-03" db="EMBL/GenBank/DDBJ databases">
        <authorList>
            <consortium name="Pathogen Informatics"/>
        </authorList>
    </citation>
    <scope>NUCLEOTIDE SEQUENCE</scope>
    <source>
        <strain evidence="4">5012STDY7626359</strain>
    </source>
</reference>
<feature type="transmembrane region" description="Helical" evidence="1">
    <location>
        <begin position="15"/>
        <end position="40"/>
    </location>
</feature>
<dbReference type="EMBL" id="CAAHDF010000015">
    <property type="protein sequence ID" value="VGM51312.1"/>
    <property type="molecule type" value="Genomic_DNA"/>
</dbReference>
<sequence length="231" mass="25090">MPEHAPPGPVRRPGLLGWIALLPGVLVGFCLGAWMLAITLEWLGEAFFWRNTCASHSEQVLQATWQWWKSSAGAPMWLVEDLAIVSDTLQQGIAALVHSLNGQSGLFWTETITTVIRCGLLSVGNVTLTFLLRLVVLLQALPLFAMIIVVGLIDGLVRRDLRRFGAGHKSGFVYHHARRMIGSSLAATGLVWLAVPVFTVPEYILASASVGSGLAVLIAIGSFKKNYRTGF</sequence>
<evidence type="ECO:0000313" key="2">
    <source>
        <dbReference type="EMBL" id="TCY30020.1"/>
    </source>
</evidence>
<dbReference type="Pfam" id="PF14348">
    <property type="entry name" value="DtrJ-like"/>
    <property type="match status" value="1"/>
</dbReference>
<dbReference type="EMBL" id="SDDG01000110">
    <property type="protein sequence ID" value="TCY77800.1"/>
    <property type="molecule type" value="Genomic_DNA"/>
</dbReference>
<evidence type="ECO:0000313" key="3">
    <source>
        <dbReference type="EMBL" id="TCY77800.1"/>
    </source>
</evidence>
<proteinExistence type="predicted"/>
<organism evidence="2">
    <name type="scientific">Klebsiella pneumoniae</name>
    <dbReference type="NCBI Taxonomy" id="573"/>
    <lineage>
        <taxon>Bacteria</taxon>
        <taxon>Pseudomonadati</taxon>
        <taxon>Pseudomonadota</taxon>
        <taxon>Gammaproteobacteria</taxon>
        <taxon>Enterobacterales</taxon>
        <taxon>Enterobacteriaceae</taxon>
        <taxon>Klebsiella/Raoultella group</taxon>
        <taxon>Klebsiella</taxon>
        <taxon>Klebsiella pneumoniae complex</taxon>
    </lineage>
</organism>
<reference evidence="2" key="1">
    <citation type="submission" date="2019-01" db="EMBL/GenBank/DDBJ databases">
        <authorList>
            <person name="Lista F."/>
            <person name="Anselmo A."/>
        </authorList>
    </citation>
    <scope>NUCLEOTIDE SEQUENCE</scope>
    <source>
        <strain evidence="3">15R</strain>
        <strain evidence="2">17R</strain>
    </source>
</reference>
<gene>
    <name evidence="3" type="ORF">ETH36_25885</name>
    <name evidence="2" type="ORF">ETH48_26100</name>
    <name evidence="4" type="ORF">SAMEA4873560_04744</name>
</gene>
<dbReference type="NCBIfam" id="TIGR03747">
    <property type="entry name" value="conj_TIGR03747"/>
    <property type="match status" value="1"/>
</dbReference>
<keyword evidence="1" id="KW-1133">Transmembrane helix</keyword>
<accession>A0A483R2L3</accession>
<dbReference type="RefSeq" id="WP_102001818.1">
    <property type="nucleotide sequence ID" value="NZ_JAAFDB010000022.1"/>
</dbReference>
<feature type="transmembrane region" description="Helical" evidence="1">
    <location>
        <begin position="204"/>
        <end position="223"/>
    </location>
</feature>
<keyword evidence="1" id="KW-0812">Transmembrane</keyword>
<keyword evidence="1" id="KW-0472">Membrane</keyword>
<feature type="transmembrane region" description="Helical" evidence="1">
    <location>
        <begin position="130"/>
        <end position="157"/>
    </location>
</feature>
<evidence type="ECO:0000313" key="4">
    <source>
        <dbReference type="EMBL" id="VGM51312.1"/>
    </source>
</evidence>
<dbReference type="AlphaFoldDB" id="A0A483R2L3"/>